<dbReference type="Proteomes" id="UP000800082">
    <property type="component" value="Unassembled WGS sequence"/>
</dbReference>
<dbReference type="RefSeq" id="XP_033451095.1">
    <property type="nucleotide sequence ID" value="XM_033590395.1"/>
</dbReference>
<evidence type="ECO:0000313" key="1">
    <source>
        <dbReference type="EMBL" id="KAF1930847.1"/>
    </source>
</evidence>
<dbReference type="AlphaFoldDB" id="A0A6A5S009"/>
<evidence type="ECO:0000313" key="2">
    <source>
        <dbReference type="Proteomes" id="UP000800082"/>
    </source>
</evidence>
<name>A0A6A5S009_9PLEO</name>
<reference evidence="1" key="1">
    <citation type="journal article" date="2020" name="Stud. Mycol.">
        <title>101 Dothideomycetes genomes: a test case for predicting lifestyles and emergence of pathogens.</title>
        <authorList>
            <person name="Haridas S."/>
            <person name="Albert R."/>
            <person name="Binder M."/>
            <person name="Bloem J."/>
            <person name="Labutti K."/>
            <person name="Salamov A."/>
            <person name="Andreopoulos B."/>
            <person name="Baker S."/>
            <person name="Barry K."/>
            <person name="Bills G."/>
            <person name="Bluhm B."/>
            <person name="Cannon C."/>
            <person name="Castanera R."/>
            <person name="Culley D."/>
            <person name="Daum C."/>
            <person name="Ezra D."/>
            <person name="Gonzalez J."/>
            <person name="Henrissat B."/>
            <person name="Kuo A."/>
            <person name="Liang C."/>
            <person name="Lipzen A."/>
            <person name="Lutzoni F."/>
            <person name="Magnuson J."/>
            <person name="Mondo S."/>
            <person name="Nolan M."/>
            <person name="Ohm R."/>
            <person name="Pangilinan J."/>
            <person name="Park H.-J."/>
            <person name="Ramirez L."/>
            <person name="Alfaro M."/>
            <person name="Sun H."/>
            <person name="Tritt A."/>
            <person name="Yoshinaga Y."/>
            <person name="Zwiers L.-H."/>
            <person name="Turgeon B."/>
            <person name="Goodwin S."/>
            <person name="Spatafora J."/>
            <person name="Crous P."/>
            <person name="Grigoriev I."/>
        </authorList>
    </citation>
    <scope>NUCLEOTIDE SEQUENCE</scope>
    <source>
        <strain evidence="1">CBS 183.55</strain>
    </source>
</reference>
<dbReference type="OrthoDB" id="3775562at2759"/>
<gene>
    <name evidence="1" type="ORF">M421DRAFT_411008</name>
</gene>
<accession>A0A6A5S009</accession>
<sequence length="173" mass="19870">MASNYKDDMSVQILIEEIIRIQKNKKEAGSSTVPSRYSRTLKRPDRKVQYKRRSVNVAEEIILMNRPPDDRVAKAEEVKIRIIEYMQKQVAEQIGAGVNHPYASGKFDIAYSKGGPTYIAQLNFYPKLKDSDGFADKPEVVDRGKSEIDALDSMCALLHFVDPTRIEYRNKKW</sequence>
<protein>
    <submittedName>
        <fullName evidence="1">Uncharacterized protein</fullName>
    </submittedName>
</protein>
<keyword evidence="2" id="KW-1185">Reference proteome</keyword>
<dbReference type="GeneID" id="54348061"/>
<dbReference type="EMBL" id="ML978962">
    <property type="protein sequence ID" value="KAF1930847.1"/>
    <property type="molecule type" value="Genomic_DNA"/>
</dbReference>
<organism evidence="1 2">
    <name type="scientific">Didymella exigua CBS 183.55</name>
    <dbReference type="NCBI Taxonomy" id="1150837"/>
    <lineage>
        <taxon>Eukaryota</taxon>
        <taxon>Fungi</taxon>
        <taxon>Dikarya</taxon>
        <taxon>Ascomycota</taxon>
        <taxon>Pezizomycotina</taxon>
        <taxon>Dothideomycetes</taxon>
        <taxon>Pleosporomycetidae</taxon>
        <taxon>Pleosporales</taxon>
        <taxon>Pleosporineae</taxon>
        <taxon>Didymellaceae</taxon>
        <taxon>Didymella</taxon>
    </lineage>
</organism>
<proteinExistence type="predicted"/>